<dbReference type="GO" id="GO:0016226">
    <property type="term" value="P:iron-sulfur cluster assembly"/>
    <property type="evidence" value="ECO:0007669"/>
    <property type="project" value="TreeGrafter"/>
</dbReference>
<organism evidence="2 3">
    <name type="scientific">Paramecium primaurelia</name>
    <dbReference type="NCBI Taxonomy" id="5886"/>
    <lineage>
        <taxon>Eukaryota</taxon>
        <taxon>Sar</taxon>
        <taxon>Alveolata</taxon>
        <taxon>Ciliophora</taxon>
        <taxon>Intramacronucleata</taxon>
        <taxon>Oligohymenophorea</taxon>
        <taxon>Peniculida</taxon>
        <taxon>Parameciidae</taxon>
        <taxon>Paramecium</taxon>
    </lineage>
</organism>
<keyword evidence="1" id="KW-0853">WD repeat</keyword>
<name>A0A8S1K962_PARPR</name>
<protein>
    <submittedName>
        <fullName evidence="2">Uncharacterized protein</fullName>
    </submittedName>
</protein>
<accession>A0A8S1K962</accession>
<comment type="caution">
    <text evidence="2">The sequence shown here is derived from an EMBL/GenBank/DDBJ whole genome shotgun (WGS) entry which is preliminary data.</text>
</comment>
<dbReference type="AlphaFoldDB" id="A0A8S1K962"/>
<dbReference type="Proteomes" id="UP000688137">
    <property type="component" value="Unassembled WGS sequence"/>
</dbReference>
<gene>
    <name evidence="2" type="ORF">PPRIM_AZ9-3.1.T0170392</name>
</gene>
<dbReference type="PANTHER" id="PTHR19920">
    <property type="entry name" value="WD40 PROTEIN CIAO1"/>
    <property type="match status" value="1"/>
</dbReference>
<proteinExistence type="predicted"/>
<sequence>MMKSEFQSQFIPLTYQSQPQYTYQQKDFCNAIAINHNNTILVVAADKHLNFQFQRSQIKVLEIIYSNTSTIINLNQIQIIQDQHFGFINTLNFFKKNSFMLDNFISGSQDNQIIIWQLEIVESSKFWIPIFKLKEHSSSINCLVLRPFSEDLIISACDKKIKFWSLSNYQFLSPLIYQGWECFQTIKEHKSYVFGLSINQEGNRVVSCGYDKQILIIEESNRRKWYMKQKIQTYNMGFRICFINNNLFAYQSLGINLQLYQFNEKNQKFLKIKEIPVNGGNCYCSPYFPSSYINTQNLFVTKNGYHLNFIRFIYSHNQSQDFQCSLESSIEFDQKGYWGYIYGTISEDSKLLITWDFISEQIQFRTQIIKN</sequence>
<dbReference type="PANTHER" id="PTHR19920:SF0">
    <property type="entry name" value="CYTOSOLIC IRON-SULFUR PROTEIN ASSEMBLY PROTEIN CIAO1-RELATED"/>
    <property type="match status" value="1"/>
</dbReference>
<dbReference type="Pfam" id="PF00400">
    <property type="entry name" value="WD40"/>
    <property type="match status" value="3"/>
</dbReference>
<dbReference type="GO" id="GO:0097361">
    <property type="term" value="C:cytosolic [4Fe-4S] assembly targeting complex"/>
    <property type="evidence" value="ECO:0007669"/>
    <property type="project" value="TreeGrafter"/>
</dbReference>
<dbReference type="PROSITE" id="PS50082">
    <property type="entry name" value="WD_REPEATS_2"/>
    <property type="match status" value="1"/>
</dbReference>
<keyword evidence="3" id="KW-1185">Reference proteome</keyword>
<dbReference type="InterPro" id="IPR001680">
    <property type="entry name" value="WD40_rpt"/>
</dbReference>
<feature type="repeat" description="WD" evidence="1">
    <location>
        <begin position="133"/>
        <end position="174"/>
    </location>
</feature>
<reference evidence="2" key="1">
    <citation type="submission" date="2021-01" db="EMBL/GenBank/DDBJ databases">
        <authorList>
            <consortium name="Genoscope - CEA"/>
            <person name="William W."/>
        </authorList>
    </citation>
    <scope>NUCLEOTIDE SEQUENCE</scope>
</reference>
<evidence type="ECO:0000256" key="1">
    <source>
        <dbReference type="PROSITE-ProRule" id="PRU00221"/>
    </source>
</evidence>
<dbReference type="SMART" id="SM00320">
    <property type="entry name" value="WD40"/>
    <property type="match status" value="4"/>
</dbReference>
<dbReference type="EMBL" id="CAJJDM010000012">
    <property type="protein sequence ID" value="CAD8051103.1"/>
    <property type="molecule type" value="Genomic_DNA"/>
</dbReference>
<evidence type="ECO:0000313" key="3">
    <source>
        <dbReference type="Proteomes" id="UP000688137"/>
    </source>
</evidence>
<evidence type="ECO:0000313" key="2">
    <source>
        <dbReference type="EMBL" id="CAD8051103.1"/>
    </source>
</evidence>